<dbReference type="Gene3D" id="3.60.20.40">
    <property type="match status" value="1"/>
</dbReference>
<keyword evidence="3" id="KW-0378">Hydrolase</keyword>
<dbReference type="GO" id="GO:0036374">
    <property type="term" value="F:glutathione hydrolase activity"/>
    <property type="evidence" value="ECO:0007669"/>
    <property type="project" value="UniProtKB-UniRule"/>
</dbReference>
<accession>A0A137PGT5</accession>
<evidence type="ECO:0000256" key="1">
    <source>
        <dbReference type="PIRSR" id="PIRSR600101-1"/>
    </source>
</evidence>
<dbReference type="GO" id="GO:0005886">
    <property type="term" value="C:plasma membrane"/>
    <property type="evidence" value="ECO:0007669"/>
    <property type="project" value="TreeGrafter"/>
</dbReference>
<keyword evidence="4" id="KW-0812">Transmembrane</keyword>
<evidence type="ECO:0000313" key="6">
    <source>
        <dbReference type="Proteomes" id="UP000070444"/>
    </source>
</evidence>
<dbReference type="InterPro" id="IPR043138">
    <property type="entry name" value="GGT_lsub"/>
</dbReference>
<dbReference type="GO" id="GO:0103068">
    <property type="term" value="F:leukotriene C4 gamma-glutamyl transferase activity"/>
    <property type="evidence" value="ECO:0007669"/>
    <property type="project" value="UniProtKB-EC"/>
</dbReference>
<dbReference type="STRING" id="796925.A0A137PGT5"/>
<comment type="pathway">
    <text evidence="3">Sulfur metabolism; glutathione metabolism.</text>
</comment>
<sequence length="609" mass="66524">MKTEAQINNNEVALRAIKIQKINLTLQILMVFILYNINVMVTVVTYFMRLTTGYKRPPFFDAITYEMLVFTLALNPVITVSFQPETGPVSKIFSGNNGGVASENGICSQIGVGILKAGGNAVDSIIATGICQGTLNPFSSGIGGGGFAVLRKSCGTIEFIDFRETAPQLSNSTMYNTNYNASLVGGLAVAVPSEVKGYELLHTKYGKLPWNTLFEPSIELSEVGFKAGKELVKRLNSNKDWILNNTEFLKIFAPNGTLVGVGDIVYRKNLAFTLKKIAEEGSKGFYEGEVAQDIVNTIQTNGGIMSLEDLKNYTAIFRQPSTGKFMNSTIYSTTAPSSGSILINILELLDSVIRSNGTGTQVDLYHKFVECLKFGYAARTNLADPGFNSTITAFEKNIISEQFIENLRSKVDLKHTHNYTYYEAAYAPEEMPGTTHLSTTVNMDFGSQLMTPATGIVLNDEMNDFSMPNVSNGFNLPPSVINVVKPGKRPQSSTAPAIVVKSNGEIIALGGAGGSKITSSVAQVLLEILLNDKNIMQAVDSPRIHNQLLPEVTNVEENFNQEIINGLIAMGHNVQKWNQLAEVQIVAKYENRTVEAYSDFRKYALADAY</sequence>
<keyword evidence="6" id="KW-1185">Reference proteome</keyword>
<evidence type="ECO:0000256" key="2">
    <source>
        <dbReference type="PIRSR" id="PIRSR600101-2"/>
    </source>
</evidence>
<dbReference type="InterPro" id="IPR000101">
    <property type="entry name" value="GGT_peptidase"/>
</dbReference>
<keyword evidence="4" id="KW-0472">Membrane</keyword>
<dbReference type="PANTHER" id="PTHR11686">
    <property type="entry name" value="GAMMA GLUTAMYL TRANSPEPTIDASE"/>
    <property type="match status" value="1"/>
</dbReference>
<name>A0A137PGT5_CONC2</name>
<dbReference type="FunFam" id="1.10.246.130:FF:000001">
    <property type="entry name" value="Gamma-glutamyltransferase 5 isoform 1"/>
    <property type="match status" value="1"/>
</dbReference>
<evidence type="ECO:0000313" key="5">
    <source>
        <dbReference type="EMBL" id="KXN74219.1"/>
    </source>
</evidence>
<comment type="catalytic activity">
    <reaction evidence="3">
        <text>glutathione + H2O = L-cysteinylglycine + L-glutamate</text>
        <dbReference type="Rhea" id="RHEA:28807"/>
        <dbReference type="ChEBI" id="CHEBI:15377"/>
        <dbReference type="ChEBI" id="CHEBI:29985"/>
        <dbReference type="ChEBI" id="CHEBI:57925"/>
        <dbReference type="ChEBI" id="CHEBI:61694"/>
        <dbReference type="EC" id="3.4.19.13"/>
    </reaction>
</comment>
<evidence type="ECO:0000256" key="4">
    <source>
        <dbReference type="SAM" id="Phobius"/>
    </source>
</evidence>
<comment type="function">
    <text evidence="3">Cleaves the gamma-glutamyl peptide bond of glutathione and glutathione conjugates.</text>
</comment>
<proteinExistence type="predicted"/>
<keyword evidence="4" id="KW-1133">Transmembrane helix</keyword>
<dbReference type="GO" id="GO:0006751">
    <property type="term" value="P:glutathione catabolic process"/>
    <property type="evidence" value="ECO:0007669"/>
    <property type="project" value="UniProtKB-UniRule"/>
</dbReference>
<feature type="binding site" evidence="2">
    <location>
        <position position="464"/>
    </location>
    <ligand>
        <name>L-glutamate</name>
        <dbReference type="ChEBI" id="CHEBI:29985"/>
    </ligand>
</feature>
<dbReference type="PANTHER" id="PTHR11686:SF9">
    <property type="entry name" value="RE13973P"/>
    <property type="match status" value="1"/>
</dbReference>
<organism evidence="5 6">
    <name type="scientific">Conidiobolus coronatus (strain ATCC 28846 / CBS 209.66 / NRRL 28638)</name>
    <name type="common">Delacroixia coronata</name>
    <dbReference type="NCBI Taxonomy" id="796925"/>
    <lineage>
        <taxon>Eukaryota</taxon>
        <taxon>Fungi</taxon>
        <taxon>Fungi incertae sedis</taxon>
        <taxon>Zoopagomycota</taxon>
        <taxon>Entomophthoromycotina</taxon>
        <taxon>Entomophthoromycetes</taxon>
        <taxon>Entomophthorales</taxon>
        <taxon>Ancylistaceae</taxon>
        <taxon>Conidiobolus</taxon>
    </lineage>
</organism>
<dbReference type="EC" id="2.3.2.2" evidence="3"/>
<keyword evidence="3" id="KW-0808">Transferase</keyword>
<dbReference type="AlphaFoldDB" id="A0A137PGT5"/>
<evidence type="ECO:0000256" key="3">
    <source>
        <dbReference type="RuleBase" id="RU368068"/>
    </source>
</evidence>
<feature type="binding site" evidence="2">
    <location>
        <position position="163"/>
    </location>
    <ligand>
        <name>L-glutamate</name>
        <dbReference type="ChEBI" id="CHEBI:29985"/>
    </ligand>
</feature>
<feature type="binding site" evidence="2">
    <location>
        <begin position="492"/>
        <end position="493"/>
    </location>
    <ligand>
        <name>L-glutamate</name>
        <dbReference type="ChEBI" id="CHEBI:29985"/>
    </ligand>
</feature>
<feature type="transmembrane region" description="Helical" evidence="4">
    <location>
        <begin position="24"/>
        <end position="47"/>
    </location>
</feature>
<reference evidence="5 6" key="1">
    <citation type="journal article" date="2015" name="Genome Biol. Evol.">
        <title>Phylogenomic analyses indicate that early fungi evolved digesting cell walls of algal ancestors of land plants.</title>
        <authorList>
            <person name="Chang Y."/>
            <person name="Wang S."/>
            <person name="Sekimoto S."/>
            <person name="Aerts A.L."/>
            <person name="Choi C."/>
            <person name="Clum A."/>
            <person name="LaButti K.M."/>
            <person name="Lindquist E.A."/>
            <person name="Yee Ngan C."/>
            <person name="Ohm R.A."/>
            <person name="Salamov A.A."/>
            <person name="Grigoriev I.V."/>
            <person name="Spatafora J.W."/>
            <person name="Berbee M.L."/>
        </authorList>
    </citation>
    <scope>NUCLEOTIDE SEQUENCE [LARGE SCALE GENOMIC DNA]</scope>
    <source>
        <strain evidence="5 6">NRRL 28638</strain>
    </source>
</reference>
<feature type="active site" description="Nucleophile" evidence="1">
    <location>
        <position position="434"/>
    </location>
</feature>
<feature type="binding site" evidence="2">
    <location>
        <position position="514"/>
    </location>
    <ligand>
        <name>L-glutamate</name>
        <dbReference type="ChEBI" id="CHEBI:29985"/>
    </ligand>
</feature>
<gene>
    <name evidence="5" type="ORF">CONCODRAFT_2752</name>
</gene>
<dbReference type="OMA" id="KDGCICA"/>
<dbReference type="Gene3D" id="1.10.246.130">
    <property type="match status" value="1"/>
</dbReference>
<dbReference type="EC" id="3.4.19.13" evidence="3"/>
<dbReference type="Pfam" id="PF01019">
    <property type="entry name" value="G_glu_transpept"/>
    <property type="match status" value="1"/>
</dbReference>
<dbReference type="PRINTS" id="PR01210">
    <property type="entry name" value="GGTRANSPTASE"/>
</dbReference>
<dbReference type="UniPathway" id="UPA00204"/>
<comment type="catalytic activity">
    <reaction evidence="3">
        <text>an N-terminal (5-L-glutamyl)-[peptide] + an alpha-amino acid = 5-L-glutamyl amino acid + an N-terminal L-alpha-aminoacyl-[peptide]</text>
        <dbReference type="Rhea" id="RHEA:23904"/>
        <dbReference type="Rhea" id="RHEA-COMP:9780"/>
        <dbReference type="Rhea" id="RHEA-COMP:9795"/>
        <dbReference type="ChEBI" id="CHEBI:77644"/>
        <dbReference type="ChEBI" id="CHEBI:78597"/>
        <dbReference type="ChEBI" id="CHEBI:78599"/>
        <dbReference type="ChEBI" id="CHEBI:78608"/>
        <dbReference type="EC" id="2.3.2.2"/>
    </reaction>
</comment>
<dbReference type="EMBL" id="KQ964426">
    <property type="protein sequence ID" value="KXN74219.1"/>
    <property type="molecule type" value="Genomic_DNA"/>
</dbReference>
<dbReference type="OrthoDB" id="1081007at2759"/>
<comment type="catalytic activity">
    <reaction evidence="3">
        <text>an S-substituted glutathione + H2O = an S-substituted L-cysteinylglycine + L-glutamate</text>
        <dbReference type="Rhea" id="RHEA:59468"/>
        <dbReference type="ChEBI" id="CHEBI:15377"/>
        <dbReference type="ChEBI" id="CHEBI:29985"/>
        <dbReference type="ChEBI" id="CHEBI:90779"/>
        <dbReference type="ChEBI" id="CHEBI:143103"/>
        <dbReference type="EC" id="3.4.19.13"/>
    </reaction>
</comment>
<keyword evidence="3" id="KW-0012">Acyltransferase</keyword>
<dbReference type="InterPro" id="IPR029055">
    <property type="entry name" value="Ntn_hydrolases_N"/>
</dbReference>
<dbReference type="NCBIfam" id="TIGR00066">
    <property type="entry name" value="g_glut_trans"/>
    <property type="match status" value="1"/>
</dbReference>
<feature type="binding site" evidence="2">
    <location>
        <begin position="440"/>
        <end position="442"/>
    </location>
    <ligand>
        <name>L-glutamate</name>
        <dbReference type="ChEBI" id="CHEBI:29985"/>
    </ligand>
</feature>
<dbReference type="InterPro" id="IPR043137">
    <property type="entry name" value="GGT_ssub_C"/>
</dbReference>
<dbReference type="SUPFAM" id="SSF56235">
    <property type="entry name" value="N-terminal nucleophile aminohydrolases (Ntn hydrolases)"/>
    <property type="match status" value="1"/>
</dbReference>
<dbReference type="Proteomes" id="UP000070444">
    <property type="component" value="Unassembled WGS sequence"/>
</dbReference>
<protein>
    <recommendedName>
        <fullName evidence="3">Glutathione hydrolase</fullName>
        <ecNumber evidence="3">2.3.2.2</ecNumber>
        <ecNumber evidence="3">3.4.19.13</ecNumber>
    </recommendedName>
    <alternativeName>
        <fullName evidence="3">Gamma-glutamyltransferase</fullName>
    </alternativeName>
    <alternativeName>
        <fullName evidence="3">Gamma-glutamyltranspeptidase</fullName>
    </alternativeName>
</protein>